<keyword evidence="2" id="KW-1133">Transmembrane helix</keyword>
<keyword evidence="4" id="KW-1185">Reference proteome</keyword>
<keyword evidence="2" id="KW-0472">Membrane</keyword>
<dbReference type="AlphaFoldDB" id="A0A1W0WPJ1"/>
<dbReference type="Proteomes" id="UP000192578">
    <property type="component" value="Unassembled WGS sequence"/>
</dbReference>
<evidence type="ECO:0000313" key="4">
    <source>
        <dbReference type="Proteomes" id="UP000192578"/>
    </source>
</evidence>
<name>A0A1W0WPJ1_HYPEX</name>
<accession>A0A1W0WPJ1</accession>
<comment type="caution">
    <text evidence="3">The sequence shown here is derived from an EMBL/GenBank/DDBJ whole genome shotgun (WGS) entry which is preliminary data.</text>
</comment>
<sequence>MGSKGKYTRLSLTDTTGTEGQSGADSGDDHGSVQLEIGNPVQRSRFTLGRLAFSKAVGLPWGPKAWAAAATGTFLVLFTILFANYELSPSAGTANICRPETN</sequence>
<reference evidence="4" key="1">
    <citation type="submission" date="2017-01" db="EMBL/GenBank/DDBJ databases">
        <title>Comparative genomics of anhydrobiosis in the tardigrade Hypsibius dujardini.</title>
        <authorList>
            <person name="Yoshida Y."/>
            <person name="Koutsovoulos G."/>
            <person name="Laetsch D."/>
            <person name="Stevens L."/>
            <person name="Kumar S."/>
            <person name="Horikawa D."/>
            <person name="Ishino K."/>
            <person name="Komine S."/>
            <person name="Tomita M."/>
            <person name="Blaxter M."/>
            <person name="Arakawa K."/>
        </authorList>
    </citation>
    <scope>NUCLEOTIDE SEQUENCE [LARGE SCALE GENOMIC DNA]</scope>
    <source>
        <strain evidence="4">Z151</strain>
    </source>
</reference>
<keyword evidence="2" id="KW-0812">Transmembrane</keyword>
<evidence type="ECO:0000256" key="1">
    <source>
        <dbReference type="SAM" id="MobiDB-lite"/>
    </source>
</evidence>
<evidence type="ECO:0000256" key="2">
    <source>
        <dbReference type="SAM" id="Phobius"/>
    </source>
</evidence>
<feature type="compositionally biased region" description="Polar residues" evidence="1">
    <location>
        <begin position="10"/>
        <end position="24"/>
    </location>
</feature>
<gene>
    <name evidence="3" type="ORF">BV898_08815</name>
</gene>
<proteinExistence type="predicted"/>
<feature type="region of interest" description="Disordered" evidence="1">
    <location>
        <begin position="1"/>
        <end position="36"/>
    </location>
</feature>
<protein>
    <submittedName>
        <fullName evidence="3">Uncharacterized protein</fullName>
    </submittedName>
</protein>
<dbReference type="EMBL" id="MTYJ01000066">
    <property type="protein sequence ID" value="OQV17099.1"/>
    <property type="molecule type" value="Genomic_DNA"/>
</dbReference>
<feature type="transmembrane region" description="Helical" evidence="2">
    <location>
        <begin position="65"/>
        <end position="85"/>
    </location>
</feature>
<organism evidence="3 4">
    <name type="scientific">Hypsibius exemplaris</name>
    <name type="common">Freshwater tardigrade</name>
    <dbReference type="NCBI Taxonomy" id="2072580"/>
    <lineage>
        <taxon>Eukaryota</taxon>
        <taxon>Metazoa</taxon>
        <taxon>Ecdysozoa</taxon>
        <taxon>Tardigrada</taxon>
        <taxon>Eutardigrada</taxon>
        <taxon>Parachela</taxon>
        <taxon>Hypsibioidea</taxon>
        <taxon>Hypsibiidae</taxon>
        <taxon>Hypsibius</taxon>
    </lineage>
</organism>
<evidence type="ECO:0000313" key="3">
    <source>
        <dbReference type="EMBL" id="OQV17099.1"/>
    </source>
</evidence>